<dbReference type="CDD" id="cd00463">
    <property type="entry name" value="Ribosomal_L31e"/>
    <property type="match status" value="1"/>
</dbReference>
<dbReference type="NCBIfam" id="NF002258">
    <property type="entry name" value="PRK01192.1-1"/>
    <property type="match status" value="1"/>
</dbReference>
<proteinExistence type="inferred from homology"/>
<evidence type="ECO:0000256" key="2">
    <source>
        <dbReference type="ARBA" id="ARBA00022980"/>
    </source>
</evidence>
<dbReference type="GO" id="GO:0005840">
    <property type="term" value="C:ribosome"/>
    <property type="evidence" value="ECO:0007669"/>
    <property type="project" value="UniProtKB-KW"/>
</dbReference>
<evidence type="ECO:0000256" key="3">
    <source>
        <dbReference type="ARBA" id="ARBA00023274"/>
    </source>
</evidence>
<keyword evidence="2 5" id="KW-0689">Ribosomal protein</keyword>
<dbReference type="Gene3D" id="3.10.440.10">
    <property type="match status" value="1"/>
</dbReference>
<dbReference type="OrthoDB" id="36822at2157"/>
<dbReference type="AlphaFoldDB" id="A0A031LR86"/>
<accession>A0A031LR86</accession>
<protein>
    <recommendedName>
        <fullName evidence="4 5">Large ribosomal subunit protein eL31</fullName>
    </recommendedName>
</protein>
<evidence type="ECO:0000256" key="4">
    <source>
        <dbReference type="ARBA" id="ARBA00035230"/>
    </source>
</evidence>
<evidence type="ECO:0000313" key="6">
    <source>
        <dbReference type="EMBL" id="EZQ06904.1"/>
    </source>
</evidence>
<dbReference type="RefSeq" id="WP_048099428.1">
    <property type="nucleotide sequence ID" value="NZ_JFZT01000039.1"/>
</dbReference>
<sequence length="88" mass="10095">MKEKDNFEMVINLRKIATGKRTKRAPRALREIKEIISRHFGAEKVIIDPVLANAISTNGYDKVVSRVRVITSKIDEKTYLVKLAIKQE</sequence>
<dbReference type="GO" id="GO:1990904">
    <property type="term" value="C:ribonucleoprotein complex"/>
    <property type="evidence" value="ECO:0007669"/>
    <property type="project" value="UniProtKB-KW"/>
</dbReference>
<organism evidence="6 7">
    <name type="scientific">Candidatus Acidianus copahuensis</name>
    <dbReference type="NCBI Taxonomy" id="1160895"/>
    <lineage>
        <taxon>Archaea</taxon>
        <taxon>Thermoproteota</taxon>
        <taxon>Thermoprotei</taxon>
        <taxon>Sulfolobales</taxon>
        <taxon>Sulfolobaceae</taxon>
        <taxon>Acidianus</taxon>
    </lineage>
</organism>
<gene>
    <name evidence="5" type="primary">rpl31e</name>
    <name evidence="6" type="ORF">CM19_05920</name>
</gene>
<evidence type="ECO:0000256" key="1">
    <source>
        <dbReference type="ARBA" id="ARBA00010808"/>
    </source>
</evidence>
<name>A0A031LR86_9CREN</name>
<dbReference type="EMBL" id="JFZT01000039">
    <property type="protein sequence ID" value="EZQ06904.1"/>
    <property type="molecule type" value="Genomic_DNA"/>
</dbReference>
<dbReference type="GO" id="GO:0003735">
    <property type="term" value="F:structural constituent of ribosome"/>
    <property type="evidence" value="ECO:0007669"/>
    <property type="project" value="InterPro"/>
</dbReference>
<dbReference type="Pfam" id="PF01198">
    <property type="entry name" value="Ribosomal_L31e"/>
    <property type="match status" value="1"/>
</dbReference>
<comment type="caution">
    <text evidence="6">The sequence shown here is derived from an EMBL/GenBank/DDBJ whole genome shotgun (WGS) entry which is preliminary data.</text>
</comment>
<reference evidence="6 7" key="1">
    <citation type="submission" date="2014-03" db="EMBL/GenBank/DDBJ databases">
        <title>Draft genome sequence of the novel thermoacidophilic archaea Acidianus copahuensis ALE1 strain, isolated from Copahue volcanic area in Neuquen Argentina.</title>
        <authorList>
            <person name="Urbieta M.S."/>
            <person name="Rascovan N."/>
            <person name="Castro C."/>
            <person name="Revale S."/>
            <person name="Giaveno M.A."/>
            <person name="Vazquez M.P."/>
            <person name="Donati E.R."/>
        </authorList>
    </citation>
    <scope>NUCLEOTIDE SEQUENCE [LARGE SCALE GENOMIC DNA]</scope>
    <source>
        <strain evidence="6 7">ALE1</strain>
    </source>
</reference>
<dbReference type="STRING" id="1160895.CM19_05920"/>
<dbReference type="SUPFAM" id="SSF54575">
    <property type="entry name" value="Ribosomal protein L31e"/>
    <property type="match status" value="1"/>
</dbReference>
<evidence type="ECO:0000256" key="5">
    <source>
        <dbReference type="HAMAP-Rule" id="MF_00410"/>
    </source>
</evidence>
<keyword evidence="7" id="KW-1185">Reference proteome</keyword>
<evidence type="ECO:0000313" key="7">
    <source>
        <dbReference type="Proteomes" id="UP000024332"/>
    </source>
</evidence>
<comment type="similarity">
    <text evidence="1 5">Belongs to the eukaryotic ribosomal protein eL31 family.</text>
</comment>
<dbReference type="InterPro" id="IPR023621">
    <property type="entry name" value="Ribosomal_eL31_dom_sf"/>
</dbReference>
<dbReference type="InterPro" id="IPR000054">
    <property type="entry name" value="Ribosomal_eL31"/>
</dbReference>
<dbReference type="HAMAP" id="MF_00410">
    <property type="entry name" value="Ribosomal_eL31"/>
    <property type="match status" value="1"/>
</dbReference>
<dbReference type="GO" id="GO:0006412">
    <property type="term" value="P:translation"/>
    <property type="evidence" value="ECO:0007669"/>
    <property type="project" value="UniProtKB-UniRule"/>
</dbReference>
<dbReference type="Proteomes" id="UP000024332">
    <property type="component" value="Unassembled WGS sequence"/>
</dbReference>
<keyword evidence="3 5" id="KW-0687">Ribonucleoprotein</keyword>
<dbReference type="SMART" id="SM01380">
    <property type="entry name" value="Ribosomal_L31e"/>
    <property type="match status" value="1"/>
</dbReference>